<dbReference type="EMBL" id="KM677211">
    <property type="protein sequence ID" value="AIW03061.1"/>
    <property type="molecule type" value="Genomic_DNA"/>
</dbReference>
<organism evidence="1 2">
    <name type="scientific">Mycobacterium phage Murucutumbu</name>
    <dbReference type="NCBI Taxonomy" id="1560286"/>
    <lineage>
        <taxon>Viruses</taxon>
        <taxon>Duplodnaviria</taxon>
        <taxon>Heunggongvirae</taxon>
        <taxon>Uroviricota</taxon>
        <taxon>Caudoviricetes</taxon>
        <taxon>Weiservirinae</taxon>
        <taxon>Anayavirus</taxon>
        <taxon>Anayavirus murucutumbu</taxon>
    </lineage>
</organism>
<reference evidence="1 2" key="1">
    <citation type="submission" date="2014-09" db="EMBL/GenBank/DDBJ databases">
        <authorList>
            <person name="Maldonado-Vazquez N."/>
            <person name="Franco-Moreira L.J."/>
            <person name="Perez-Otero J."/>
            <person name="Alvelo-Aviles A.S."/>
            <person name="Andino-Figueroa P.C."/>
            <person name="Apiz-Saab J."/>
            <person name="Arroyo-Roldan J.G."/>
            <person name="Aviles-Rivera A."/>
            <person name="Cruz-Garcia L.G."/>
            <person name="Gomez-Garcia G."/>
            <person name="Gonzalez-Torres B.A."/>
            <person name="Grogan-Rivera S.M."/>
            <person name="Icazatti-Burtell A.M."/>
            <person name="Laboy-De-Jesus F.M."/>
            <person name="Marengo-Casul A.J."/>
            <person name="Megret-Gonzalez A.M."/>
            <person name="Melendez P.C."/>
            <person name="Molina-Rivera Z.K."/>
            <person name="Morales-Rivera A."/>
            <person name="Ortiz-Camacho K.C."/>
            <person name="Ortiz-Lopez E."/>
            <person name="Perez-Colon E.A."/>
            <person name="Ramos-Aponte K."/>
            <person name="Rivera-Dones A.E."/>
            <person name="Rivera-Garcia M.D."/>
            <person name="Rivera-Lebron J."/>
            <person name="Rivera-Medina Y.M."/>
            <person name="Rivera-Ortiz Y."/>
            <person name="Rodriguez-Lopez A."/>
            <person name="Rodriguez-Maldonado G."/>
            <person name="Rodriguez-Perez O.A."/>
            <person name="Sanchez-Henriquez C.D."/>
            <person name="Santiago-Ochoa D.A."/>
            <person name="Torres-Alvarez V.M."/>
            <person name="Zayas-Cruz A.D."/>
            <person name="Rubin M.R."/>
            <person name="Vazquez E."/>
            <person name="Anders K.R."/>
            <person name="Braun M.A."/>
            <person name="Delesalle V.A."/>
            <person name="Hughes L.E."/>
            <person name="Ware V.C."/>
            <person name="Bradley K.W."/>
            <person name="Barker L.P."/>
            <person name="Asai D.J."/>
            <person name="Bowman C.A."/>
            <person name="Russell D.A."/>
            <person name="Pope W.H."/>
            <person name="Jacobs-Sera D."/>
            <person name="Hendrix R.W."/>
            <person name="Hatfull G.F."/>
        </authorList>
    </citation>
    <scope>NUCLEOTIDE SEQUENCE [LARGE SCALE GENOMIC DNA]</scope>
</reference>
<gene>
    <name evidence="1" type="ORF">MURUCUTUMBU_75</name>
</gene>
<protein>
    <submittedName>
        <fullName evidence="1">Uncharacterized protein</fullName>
    </submittedName>
</protein>
<dbReference type="Proteomes" id="UP000030211">
    <property type="component" value="Segment"/>
</dbReference>
<dbReference type="KEGG" id="vg:26641860"/>
<keyword evidence="2" id="KW-1185">Reference proteome</keyword>
<evidence type="ECO:0000313" key="2">
    <source>
        <dbReference type="Proteomes" id="UP000030211"/>
    </source>
</evidence>
<evidence type="ECO:0000313" key="1">
    <source>
        <dbReference type="EMBL" id="AIW03061.1"/>
    </source>
</evidence>
<dbReference type="OrthoDB" id="20486at10239"/>
<sequence>MYTETWFSPAGTPVTPKVRNEVDEAQLAELYAAEVSPDSVRFNELYNAASTATLYAWRYGYRNPRVAGRVEECEALA</sequence>
<dbReference type="GeneID" id="26641860"/>
<proteinExistence type="predicted"/>
<accession>A0A0A0RM52</accession>
<name>A0A0A0RM52_9CAUD</name>
<dbReference type="RefSeq" id="YP_009215578.1">
    <property type="nucleotide sequence ID" value="NC_028978.1"/>
</dbReference>